<reference evidence="3" key="1">
    <citation type="journal article" date="2023" name="bioRxiv">
        <title>Improved chromosome-level genome assembly for marigold (Tagetes erecta).</title>
        <authorList>
            <person name="Jiang F."/>
            <person name="Yuan L."/>
            <person name="Wang S."/>
            <person name="Wang H."/>
            <person name="Xu D."/>
            <person name="Wang A."/>
            <person name="Fan W."/>
        </authorList>
    </citation>
    <scope>NUCLEOTIDE SEQUENCE</scope>
    <source>
        <strain evidence="3">WSJ</strain>
        <tissue evidence="3">Leaf</tissue>
    </source>
</reference>
<dbReference type="Pfam" id="PF05678">
    <property type="entry name" value="VQ"/>
    <property type="match status" value="1"/>
</dbReference>
<protein>
    <recommendedName>
        <fullName evidence="2">VQ domain-containing protein</fullName>
    </recommendedName>
</protein>
<evidence type="ECO:0000313" key="4">
    <source>
        <dbReference type="Proteomes" id="UP001229421"/>
    </source>
</evidence>
<feature type="compositionally biased region" description="Basic and acidic residues" evidence="1">
    <location>
        <begin position="74"/>
        <end position="87"/>
    </location>
</feature>
<keyword evidence="4" id="KW-1185">Reference proteome</keyword>
<dbReference type="InterPro" id="IPR008889">
    <property type="entry name" value="VQ"/>
</dbReference>
<proteinExistence type="predicted"/>
<comment type="caution">
    <text evidence="3">The sequence shown here is derived from an EMBL/GenBank/DDBJ whole genome shotgun (WGS) entry which is preliminary data.</text>
</comment>
<dbReference type="PANTHER" id="PTHR33143:SF60">
    <property type="entry name" value="VQ DOMAIN-CONTAINING PROTEIN"/>
    <property type="match status" value="1"/>
</dbReference>
<organism evidence="3 4">
    <name type="scientific">Tagetes erecta</name>
    <name type="common">African marigold</name>
    <dbReference type="NCBI Taxonomy" id="13708"/>
    <lineage>
        <taxon>Eukaryota</taxon>
        <taxon>Viridiplantae</taxon>
        <taxon>Streptophyta</taxon>
        <taxon>Embryophyta</taxon>
        <taxon>Tracheophyta</taxon>
        <taxon>Spermatophyta</taxon>
        <taxon>Magnoliopsida</taxon>
        <taxon>eudicotyledons</taxon>
        <taxon>Gunneridae</taxon>
        <taxon>Pentapetalae</taxon>
        <taxon>asterids</taxon>
        <taxon>campanulids</taxon>
        <taxon>Asterales</taxon>
        <taxon>Asteraceae</taxon>
        <taxon>Asteroideae</taxon>
        <taxon>Heliantheae alliance</taxon>
        <taxon>Tageteae</taxon>
        <taxon>Tagetes</taxon>
    </lineage>
</organism>
<evidence type="ECO:0000259" key="2">
    <source>
        <dbReference type="Pfam" id="PF05678"/>
    </source>
</evidence>
<name>A0AAD8NT82_TARER</name>
<dbReference type="AlphaFoldDB" id="A0AAD8NT82"/>
<gene>
    <name evidence="3" type="ORF">QVD17_29072</name>
</gene>
<feature type="compositionally biased region" description="Low complexity" evidence="1">
    <location>
        <begin position="52"/>
        <end position="61"/>
    </location>
</feature>
<feature type="domain" description="VQ" evidence="2">
    <location>
        <begin position="30"/>
        <end position="53"/>
    </location>
</feature>
<evidence type="ECO:0000256" key="1">
    <source>
        <dbReference type="SAM" id="MobiDB-lite"/>
    </source>
</evidence>
<feature type="region of interest" description="Disordered" evidence="1">
    <location>
        <begin position="47"/>
        <end position="87"/>
    </location>
</feature>
<dbReference type="InterPro" id="IPR039607">
    <property type="entry name" value="VQ_8/17/18/20/21/25"/>
</dbReference>
<accession>A0AAD8NT82</accession>
<evidence type="ECO:0000313" key="3">
    <source>
        <dbReference type="EMBL" id="KAK1419761.1"/>
    </source>
</evidence>
<sequence>MAKKPLTQTSLKIKKQPTQQLNNLIKVLKPKVFITNSSNFKTLVQELTGNGSSSPESSSFSPLPPIPEPAHVIQIDDHDSPDPSLDHSLDCSPDPSLDNMFMPFDYSNCSSEELGLQWSHDPLMDHVNEIELKNLESWLLDFDSSTCNHDALPFVPMNTYEYDYNLSSIM</sequence>
<dbReference type="GO" id="GO:0005634">
    <property type="term" value="C:nucleus"/>
    <property type="evidence" value="ECO:0007669"/>
    <property type="project" value="TreeGrafter"/>
</dbReference>
<dbReference type="Proteomes" id="UP001229421">
    <property type="component" value="Unassembled WGS sequence"/>
</dbReference>
<dbReference type="PANTHER" id="PTHR33143">
    <property type="entry name" value="F16F4.1 PROTEIN-RELATED"/>
    <property type="match status" value="1"/>
</dbReference>
<dbReference type="EMBL" id="JAUHHV010000007">
    <property type="protein sequence ID" value="KAK1419761.1"/>
    <property type="molecule type" value="Genomic_DNA"/>
</dbReference>